<dbReference type="InterPro" id="IPR001789">
    <property type="entry name" value="Sig_transdc_resp-reg_receiver"/>
</dbReference>
<dbReference type="CDD" id="cd06170">
    <property type="entry name" value="LuxR_C_like"/>
    <property type="match status" value="1"/>
</dbReference>
<evidence type="ECO:0000256" key="3">
    <source>
        <dbReference type="ARBA" id="ARBA00023125"/>
    </source>
</evidence>
<dbReference type="InterPro" id="IPR058245">
    <property type="entry name" value="NreC/VraR/RcsB-like_REC"/>
</dbReference>
<dbReference type="PANTHER" id="PTHR43214:SF24">
    <property type="entry name" value="TRANSCRIPTIONAL REGULATORY PROTEIN NARL-RELATED"/>
    <property type="match status" value="1"/>
</dbReference>
<keyword evidence="2" id="KW-0805">Transcription regulation</keyword>
<dbReference type="SMART" id="SM00421">
    <property type="entry name" value="HTH_LUXR"/>
    <property type="match status" value="1"/>
</dbReference>
<dbReference type="GO" id="GO:0000160">
    <property type="term" value="P:phosphorelay signal transduction system"/>
    <property type="evidence" value="ECO:0007669"/>
    <property type="project" value="InterPro"/>
</dbReference>
<dbReference type="SMART" id="SM00448">
    <property type="entry name" value="REC"/>
    <property type="match status" value="1"/>
</dbReference>
<dbReference type="SUPFAM" id="SSF52172">
    <property type="entry name" value="CheY-like"/>
    <property type="match status" value="1"/>
</dbReference>
<evidence type="ECO:0000259" key="6">
    <source>
        <dbReference type="PROSITE" id="PS50110"/>
    </source>
</evidence>
<evidence type="ECO:0000256" key="2">
    <source>
        <dbReference type="ARBA" id="ARBA00023015"/>
    </source>
</evidence>
<dbReference type="PRINTS" id="PR00038">
    <property type="entry name" value="HTHLUXR"/>
</dbReference>
<dbReference type="Pfam" id="PF00072">
    <property type="entry name" value="Response_reg"/>
    <property type="match status" value="1"/>
</dbReference>
<dbReference type="PROSITE" id="PS50043">
    <property type="entry name" value="HTH_LUXR_2"/>
    <property type="match status" value="1"/>
</dbReference>
<dbReference type="InterPro" id="IPR039420">
    <property type="entry name" value="WalR-like"/>
</dbReference>
<dbReference type="PANTHER" id="PTHR43214">
    <property type="entry name" value="TWO-COMPONENT RESPONSE REGULATOR"/>
    <property type="match status" value="1"/>
</dbReference>
<dbReference type="EMBL" id="CAFAAQ010000014">
    <property type="protein sequence ID" value="CAB4796695.1"/>
    <property type="molecule type" value="Genomic_DNA"/>
</dbReference>
<keyword evidence="4" id="KW-0804">Transcription</keyword>
<accession>A0A6J6XKM7</accession>
<dbReference type="InterPro" id="IPR016032">
    <property type="entry name" value="Sig_transdc_resp-reg_C-effctor"/>
</dbReference>
<evidence type="ECO:0000313" key="7">
    <source>
        <dbReference type="EMBL" id="CAB4796695.1"/>
    </source>
</evidence>
<feature type="domain" description="HTH luxR-type" evidence="5">
    <location>
        <begin position="165"/>
        <end position="230"/>
    </location>
</feature>
<evidence type="ECO:0000256" key="4">
    <source>
        <dbReference type="ARBA" id="ARBA00023163"/>
    </source>
</evidence>
<evidence type="ECO:0000256" key="1">
    <source>
        <dbReference type="ARBA" id="ARBA00022553"/>
    </source>
</evidence>
<name>A0A6J6XKM7_9ZZZZ</name>
<dbReference type="SUPFAM" id="SSF46894">
    <property type="entry name" value="C-terminal effector domain of the bipartite response regulators"/>
    <property type="match status" value="1"/>
</dbReference>
<dbReference type="CDD" id="cd17535">
    <property type="entry name" value="REC_NarL-like"/>
    <property type="match status" value="1"/>
</dbReference>
<dbReference type="PROSITE" id="PS00622">
    <property type="entry name" value="HTH_LUXR_1"/>
    <property type="match status" value="1"/>
</dbReference>
<dbReference type="Pfam" id="PF00196">
    <property type="entry name" value="GerE"/>
    <property type="match status" value="1"/>
</dbReference>
<dbReference type="GO" id="GO:0003677">
    <property type="term" value="F:DNA binding"/>
    <property type="evidence" value="ECO:0007669"/>
    <property type="project" value="UniProtKB-KW"/>
</dbReference>
<dbReference type="Gene3D" id="3.40.50.2300">
    <property type="match status" value="1"/>
</dbReference>
<keyword evidence="3" id="KW-0238">DNA-binding</keyword>
<keyword evidence="1" id="KW-0597">Phosphoprotein</keyword>
<sequence>MSLHTPSGEAAKHTNLCENESMVRVFLVDDHEIVRRGVRDLIDATDDLSVVGEAGSAAEALSLIPRQMPDVVVLDVRLPDGSGIDVCRDLHSMHPGIRFLILTAFEEDSALLSAILAGANGFLLKQIRTDVLCEAIRAVAGGRSIIDLADIEAAKSRLRGLASQTDERVKYLTPQELRILEYLAEGLTNRQIADEMFLAEKTVKNYVSSLLSKMGLSRRTEAAVFAVRQQAREDRRQT</sequence>
<reference evidence="7" key="1">
    <citation type="submission" date="2020-05" db="EMBL/GenBank/DDBJ databases">
        <authorList>
            <person name="Chiriac C."/>
            <person name="Salcher M."/>
            <person name="Ghai R."/>
            <person name="Kavagutti S V."/>
        </authorList>
    </citation>
    <scope>NUCLEOTIDE SEQUENCE</scope>
</reference>
<dbReference type="GO" id="GO:0006355">
    <property type="term" value="P:regulation of DNA-templated transcription"/>
    <property type="evidence" value="ECO:0007669"/>
    <property type="project" value="InterPro"/>
</dbReference>
<organism evidence="7">
    <name type="scientific">freshwater metagenome</name>
    <dbReference type="NCBI Taxonomy" id="449393"/>
    <lineage>
        <taxon>unclassified sequences</taxon>
        <taxon>metagenomes</taxon>
        <taxon>ecological metagenomes</taxon>
    </lineage>
</organism>
<dbReference type="InterPro" id="IPR000792">
    <property type="entry name" value="Tscrpt_reg_LuxR_C"/>
</dbReference>
<protein>
    <submittedName>
        <fullName evidence="7">Unannotated protein</fullName>
    </submittedName>
</protein>
<proteinExistence type="predicted"/>
<feature type="domain" description="Response regulatory" evidence="6">
    <location>
        <begin position="24"/>
        <end position="140"/>
    </location>
</feature>
<dbReference type="InterPro" id="IPR011006">
    <property type="entry name" value="CheY-like_superfamily"/>
</dbReference>
<evidence type="ECO:0000259" key="5">
    <source>
        <dbReference type="PROSITE" id="PS50043"/>
    </source>
</evidence>
<dbReference type="PROSITE" id="PS50110">
    <property type="entry name" value="RESPONSE_REGULATORY"/>
    <property type="match status" value="1"/>
</dbReference>
<dbReference type="AlphaFoldDB" id="A0A6J6XKM7"/>
<gene>
    <name evidence="7" type="ORF">UFOPK3046_00288</name>
</gene>